<keyword evidence="3" id="KW-0964">Secreted</keyword>
<sequence>MAVHSGILFLLSSCLVAGTLAGPLLRPPTNAGPLLRPPTNALTSNAAEENLRPVIGILAQEIPGSLEDMEEAINKTSYIAASYVKYLEAAGARVVPVLDGMPDEYYQWMVQNTNGILFPGGSANITSVSAYGRAGRVIYDLATLSHQNGNPFPIWGTCLGFELLVFLASGLSITNGFLTSCDSSNVAYPLEFTEDFRESSLWRELPPELETDLRTQNLTSNFHIKCYTKEALAEQSLDEFFHITSLNHDEAGKEFVSSLEAREFPFFGVQFHPEKPSFEWDIQKMTGIPHTKEAVEVGQFLSNVFVEHARIASPNRFPESHSSLLIYNFPVTYIGDVSSSFEQAYFFSNRDQTTPMLNGNEQHVLRNSVYKWI</sequence>
<evidence type="ECO:0000313" key="8">
    <source>
        <dbReference type="EMBL" id="CAD7227393.1"/>
    </source>
</evidence>
<keyword evidence="5 7" id="KW-0378">Hydrolase</keyword>
<dbReference type="GO" id="GO:0046900">
    <property type="term" value="P:tetrahydrofolylpolyglutamate metabolic process"/>
    <property type="evidence" value="ECO:0007669"/>
    <property type="project" value="TreeGrafter"/>
</dbReference>
<evidence type="ECO:0000256" key="4">
    <source>
        <dbReference type="ARBA" id="ARBA00022729"/>
    </source>
</evidence>
<dbReference type="PROSITE" id="PS51275">
    <property type="entry name" value="PEPTIDASE_C26_GGH"/>
    <property type="match status" value="1"/>
</dbReference>
<keyword evidence="4" id="KW-0732">Signal</keyword>
<evidence type="ECO:0000256" key="3">
    <source>
        <dbReference type="ARBA" id="ARBA00022525"/>
    </source>
</evidence>
<dbReference type="Gene3D" id="3.40.50.880">
    <property type="match status" value="1"/>
</dbReference>
<evidence type="ECO:0000256" key="6">
    <source>
        <dbReference type="PIRSR" id="PIRSR615527-1"/>
    </source>
</evidence>
<comment type="catalytic activity">
    <reaction evidence="7">
        <text>(6S)-5,6,7,8-tetrahydrofolyl-(gamma-L-Glu)(n) + (n-1) H2O = (6S)-5,6,7,8-tetrahydrofolate + (n-1) L-glutamate</text>
        <dbReference type="Rhea" id="RHEA:56784"/>
        <dbReference type="Rhea" id="RHEA-COMP:14738"/>
        <dbReference type="ChEBI" id="CHEBI:15377"/>
        <dbReference type="ChEBI" id="CHEBI:29985"/>
        <dbReference type="ChEBI" id="CHEBI:57453"/>
        <dbReference type="ChEBI" id="CHEBI:141005"/>
        <dbReference type="EC" id="3.4.19.9"/>
    </reaction>
</comment>
<accession>A0A7R8ZMS0</accession>
<feature type="active site" evidence="7">
    <location>
        <position position="272"/>
    </location>
</feature>
<evidence type="ECO:0000256" key="5">
    <source>
        <dbReference type="ARBA" id="ARBA00022801"/>
    </source>
</evidence>
<dbReference type="SUPFAM" id="SSF52317">
    <property type="entry name" value="Class I glutamine amidotransferase-like"/>
    <property type="match status" value="1"/>
</dbReference>
<dbReference type="GO" id="GO:0005773">
    <property type="term" value="C:vacuole"/>
    <property type="evidence" value="ECO:0007669"/>
    <property type="project" value="TreeGrafter"/>
</dbReference>
<name>A0A7R8ZMS0_9CRUS</name>
<protein>
    <recommendedName>
        <fullName evidence="7">folate gamma-glutamyl hydrolase</fullName>
        <ecNumber evidence="7">3.4.19.9</ecNumber>
    </recommendedName>
</protein>
<dbReference type="AlphaFoldDB" id="A0A7R8ZMS0"/>
<feature type="active site" description="Nucleophile" evidence="6 7">
    <location>
        <position position="158"/>
    </location>
</feature>
<comment type="similarity">
    <text evidence="2">Belongs to the peptidase C26 family.</text>
</comment>
<reference evidence="8" key="1">
    <citation type="submission" date="2020-11" db="EMBL/GenBank/DDBJ databases">
        <authorList>
            <person name="Tran Van P."/>
        </authorList>
    </citation>
    <scope>NUCLEOTIDE SEQUENCE</scope>
</reference>
<dbReference type="EC" id="3.4.19.9" evidence="7"/>
<dbReference type="InterPro" id="IPR011697">
    <property type="entry name" value="Peptidase_C26"/>
</dbReference>
<dbReference type="PROSITE" id="PS51273">
    <property type="entry name" value="GATASE_TYPE_1"/>
    <property type="match status" value="1"/>
</dbReference>
<comment type="subcellular location">
    <subcellularLocation>
        <location evidence="1">Secreted</location>
        <location evidence="1">Extracellular space</location>
    </subcellularLocation>
</comment>
<feature type="active site" description="Proton donor" evidence="6">
    <location>
        <position position="272"/>
    </location>
</feature>
<dbReference type="InterPro" id="IPR029062">
    <property type="entry name" value="Class_I_gatase-like"/>
</dbReference>
<proteinExistence type="inferred from homology"/>
<dbReference type="GO" id="GO:0034722">
    <property type="term" value="F:gamma-glutamyl-peptidase activity"/>
    <property type="evidence" value="ECO:0007669"/>
    <property type="project" value="UniProtKB-UniRule"/>
</dbReference>
<dbReference type="FunFam" id="3.40.50.880:FF:000024">
    <property type="entry name" value="Folate gamma-glutamyl hydrolase"/>
    <property type="match status" value="1"/>
</dbReference>
<organism evidence="8">
    <name type="scientific">Cyprideis torosa</name>
    <dbReference type="NCBI Taxonomy" id="163714"/>
    <lineage>
        <taxon>Eukaryota</taxon>
        <taxon>Metazoa</taxon>
        <taxon>Ecdysozoa</taxon>
        <taxon>Arthropoda</taxon>
        <taxon>Crustacea</taxon>
        <taxon>Oligostraca</taxon>
        <taxon>Ostracoda</taxon>
        <taxon>Podocopa</taxon>
        <taxon>Podocopida</taxon>
        <taxon>Cytherocopina</taxon>
        <taxon>Cytheroidea</taxon>
        <taxon>Cytherideidae</taxon>
        <taxon>Cyprideis</taxon>
    </lineage>
</organism>
<evidence type="ECO:0000256" key="2">
    <source>
        <dbReference type="ARBA" id="ARBA00011083"/>
    </source>
</evidence>
<dbReference type="OrthoDB" id="64220at2759"/>
<dbReference type="PANTHER" id="PTHR11315">
    <property type="entry name" value="PROTEASE FAMILY C26 GAMMA-GLUTAMYL HYDROLASE"/>
    <property type="match status" value="1"/>
</dbReference>
<dbReference type="InterPro" id="IPR015527">
    <property type="entry name" value="Pept_C26_g-glut_hydrolase"/>
</dbReference>
<dbReference type="Pfam" id="PF07722">
    <property type="entry name" value="Peptidase_C26"/>
    <property type="match status" value="1"/>
</dbReference>
<evidence type="ECO:0000256" key="1">
    <source>
        <dbReference type="ARBA" id="ARBA00004239"/>
    </source>
</evidence>
<dbReference type="GO" id="GO:0005576">
    <property type="term" value="C:extracellular region"/>
    <property type="evidence" value="ECO:0007669"/>
    <property type="project" value="UniProtKB-SubCell"/>
</dbReference>
<dbReference type="PANTHER" id="PTHR11315:SF0">
    <property type="entry name" value="FOLATE GAMMA-GLUTAMYL HYDROLASE"/>
    <property type="match status" value="1"/>
</dbReference>
<evidence type="ECO:0000256" key="7">
    <source>
        <dbReference type="PROSITE-ProRule" id="PRU00607"/>
    </source>
</evidence>
<gene>
    <name evidence="8" type="ORF">CTOB1V02_LOCUS5301</name>
</gene>
<dbReference type="EMBL" id="OB661121">
    <property type="protein sequence ID" value="CAD7227393.1"/>
    <property type="molecule type" value="Genomic_DNA"/>
</dbReference>